<reference evidence="1" key="1">
    <citation type="journal article" date="2021" name="Proc. Natl. Acad. Sci. U.S.A.">
        <title>A Catalog of Tens of Thousands of Viruses from Human Metagenomes Reveals Hidden Associations with Chronic Diseases.</title>
        <authorList>
            <person name="Tisza M.J."/>
            <person name="Buck C.B."/>
        </authorList>
    </citation>
    <scope>NUCLEOTIDE SEQUENCE</scope>
    <source>
        <strain evidence="1">CtHEr2</strain>
    </source>
</reference>
<accession>A0A8S5NEF5</accession>
<organism evidence="1">
    <name type="scientific">Siphoviridae sp. ctHEr2</name>
    <dbReference type="NCBI Taxonomy" id="2826229"/>
    <lineage>
        <taxon>Viruses</taxon>
        <taxon>Duplodnaviria</taxon>
        <taxon>Heunggongvirae</taxon>
        <taxon>Uroviricota</taxon>
        <taxon>Caudoviricetes</taxon>
    </lineage>
</organism>
<sequence>MASEYLDEEWARVTNWPMEISSHGRIYSISAHKFLKPARLHGTIGEDWYVLCGGSWHSVRRLVSRCFGIELPKEWEPYFDKTPRYRATPYRGKVVHTETGAVFPNAKAAAEHFDISAATVSNAIHGRTTRPRLNFRKEPS</sequence>
<dbReference type="EMBL" id="BK015152">
    <property type="protein sequence ID" value="DAD93094.1"/>
    <property type="molecule type" value="Genomic_DNA"/>
</dbReference>
<proteinExistence type="predicted"/>
<protein>
    <submittedName>
        <fullName evidence="1">PROTEIN/DNA Complex catalytic motif, Helix-turn-helix DNA</fullName>
    </submittedName>
</protein>
<evidence type="ECO:0000313" key="1">
    <source>
        <dbReference type="EMBL" id="DAD93094.1"/>
    </source>
</evidence>
<name>A0A8S5NEF5_9CAUD</name>